<dbReference type="SUPFAM" id="SSF63520">
    <property type="entry name" value="PTS-regulatory domain, PRD"/>
    <property type="match status" value="2"/>
</dbReference>
<dbReference type="Gene3D" id="1.10.1790.10">
    <property type="entry name" value="PRD domain"/>
    <property type="match status" value="2"/>
</dbReference>
<dbReference type="InterPro" id="IPR050661">
    <property type="entry name" value="BglG_antiterminators"/>
</dbReference>
<dbReference type="AlphaFoldDB" id="A0A249DGF3"/>
<proteinExistence type="predicted"/>
<dbReference type="GO" id="GO:0003723">
    <property type="term" value="F:RNA binding"/>
    <property type="evidence" value="ECO:0007669"/>
    <property type="project" value="InterPro"/>
</dbReference>
<evidence type="ECO:0000313" key="8">
    <source>
        <dbReference type="Proteomes" id="UP000552935"/>
    </source>
</evidence>
<dbReference type="EMBL" id="PKJX01000003">
    <property type="protein sequence ID" value="PLA56754.1"/>
    <property type="molecule type" value="Genomic_DNA"/>
</dbReference>
<dbReference type="Pfam" id="PF03123">
    <property type="entry name" value="CAT_RBD"/>
    <property type="match status" value="1"/>
</dbReference>
<dbReference type="Proteomes" id="UP000552935">
    <property type="component" value="Unassembled WGS sequence"/>
</dbReference>
<dbReference type="PANTHER" id="PTHR30185:SF15">
    <property type="entry name" value="CRYPTIC BETA-GLUCOSIDE BGL OPERON ANTITERMINATOR"/>
    <property type="match status" value="1"/>
</dbReference>
<name>A0A249DGF3_LACRH</name>
<dbReference type="EMBL" id="JACCKI010000006">
    <property type="protein sequence ID" value="NZA05277.1"/>
    <property type="molecule type" value="Genomic_DNA"/>
</dbReference>
<dbReference type="GeneID" id="69832589"/>
<protein>
    <submittedName>
        <fullName evidence="3">PRD domain-containing protein</fullName>
    </submittedName>
</protein>
<dbReference type="Proteomes" id="UP000307517">
    <property type="component" value="Unassembled WGS sequence"/>
</dbReference>
<feature type="domain" description="PRD" evidence="2">
    <location>
        <begin position="170"/>
        <end position="286"/>
    </location>
</feature>
<evidence type="ECO:0000313" key="3">
    <source>
        <dbReference type="EMBL" id="NZA05277.1"/>
    </source>
</evidence>
<organism evidence="3 8">
    <name type="scientific">Lacticaseibacillus rhamnosus</name>
    <name type="common">Lactobacillus rhamnosus</name>
    <dbReference type="NCBI Taxonomy" id="47715"/>
    <lineage>
        <taxon>Bacteria</taxon>
        <taxon>Bacillati</taxon>
        <taxon>Bacillota</taxon>
        <taxon>Bacilli</taxon>
        <taxon>Lactobacillales</taxon>
        <taxon>Lactobacillaceae</taxon>
        <taxon>Lacticaseibacillus</taxon>
    </lineage>
</organism>
<accession>A0A249DGF3</accession>
<dbReference type="SMART" id="SM01061">
    <property type="entry name" value="CAT_RBD"/>
    <property type="match status" value="1"/>
</dbReference>
<evidence type="ECO:0000313" key="5">
    <source>
        <dbReference type="EMBL" id="THC79603.1"/>
    </source>
</evidence>
<comment type="caution">
    <text evidence="3">The sequence shown here is derived from an EMBL/GenBank/DDBJ whole genome shotgun (WGS) entry which is preliminary data.</text>
</comment>
<reference evidence="3 8" key="3">
    <citation type="submission" date="2020-07" db="EMBL/GenBank/DDBJ databases">
        <title>Organ Donor 1.</title>
        <authorList>
            <person name="Marsh A.J."/>
            <person name="Azcarate-Peril M.A."/>
        </authorList>
    </citation>
    <scope>NUCLEOTIDE SEQUENCE [LARGE SCALE GENOMIC DNA]</scope>
    <source>
        <strain evidence="3 8">AMC0712</strain>
    </source>
</reference>
<dbReference type="SUPFAM" id="SSF50151">
    <property type="entry name" value="SacY-like RNA-binding domain"/>
    <property type="match status" value="1"/>
</dbReference>
<evidence type="ECO:0000256" key="1">
    <source>
        <dbReference type="ARBA" id="ARBA00022737"/>
    </source>
</evidence>
<dbReference type="InterPro" id="IPR011608">
    <property type="entry name" value="PRD"/>
</dbReference>
<gene>
    <name evidence="4" type="ORF">CYJ91_07900</name>
    <name evidence="5" type="ORF">E6L36_03815</name>
    <name evidence="3" type="ORF">H0N82_09260</name>
</gene>
<evidence type="ECO:0000259" key="2">
    <source>
        <dbReference type="PROSITE" id="PS51372"/>
    </source>
</evidence>
<evidence type="ECO:0000313" key="6">
    <source>
        <dbReference type="Proteomes" id="UP000234212"/>
    </source>
</evidence>
<feature type="domain" description="PRD" evidence="2">
    <location>
        <begin position="64"/>
        <end position="169"/>
    </location>
</feature>
<dbReference type="InterPro" id="IPR036634">
    <property type="entry name" value="PRD_sf"/>
</dbReference>
<dbReference type="GO" id="GO:0006355">
    <property type="term" value="P:regulation of DNA-templated transcription"/>
    <property type="evidence" value="ECO:0007669"/>
    <property type="project" value="InterPro"/>
</dbReference>
<dbReference type="InterPro" id="IPR004341">
    <property type="entry name" value="CAT_RNA-bd_dom"/>
</dbReference>
<dbReference type="Pfam" id="PF00874">
    <property type="entry name" value="PRD"/>
    <property type="match status" value="2"/>
</dbReference>
<dbReference type="InterPro" id="IPR036650">
    <property type="entry name" value="CAT_RNA-bd_dom_sf"/>
</dbReference>
<dbReference type="RefSeq" id="WP_005692544.1">
    <property type="nucleotide sequence ID" value="NZ_CABFNI010000017.1"/>
</dbReference>
<sequence length="290" mass="33122">MIIDAILNNNAVVVRRDKRDIIVVERGIGFHAKKGDQLTLQDSMKIYVPEDHAKLKIAMATIASLPDEYLTIAARIIQEAEVQLHTKFNSYLLIELADHIHFAVTRLHEQLILHNKLLWEIQIAYEPAFRMGEWALTEIANQIGEQLPEDEAGFIALKFVSNDLSQQHPVNSVAFTQMLANITKIIFYQLGLNMNAKTPEYQRLVIHLKFFLQRVYATSTAKTPVSPEPYDQALLAHLQQDYTQAYRCMEDVVKFMQQKLPGPISKNEQIYLTLHIARLAKSQGQSLKSS</sequence>
<keyword evidence="1" id="KW-0677">Repeat</keyword>
<reference evidence="5 7" key="2">
    <citation type="submission" date="2019-04" db="EMBL/GenBank/DDBJ databases">
        <title>Genome Announcement to Ensure Probiotic Safety of Lactobacillus rhamnosus UBLR-58.</title>
        <authorList>
            <person name="Sulthana A."/>
            <person name="Lakshmi S.G."/>
            <person name="Madempudi R.S."/>
        </authorList>
    </citation>
    <scope>NUCLEOTIDE SEQUENCE [LARGE SCALE GENOMIC DNA]</scope>
    <source>
        <strain evidence="5 7">UBLR-58</strain>
    </source>
</reference>
<reference evidence="4 6" key="1">
    <citation type="submission" date="2017-12" db="EMBL/GenBank/DDBJ databases">
        <title>Phylogenetic diversity of female urinary microbiome.</title>
        <authorList>
            <person name="Thomas-White K."/>
            <person name="Wolfe A.J."/>
        </authorList>
    </citation>
    <scope>NUCLEOTIDE SEQUENCE [LARGE SCALE GENOMIC DNA]</scope>
    <source>
        <strain evidence="4 6">UMB0004</strain>
    </source>
</reference>
<evidence type="ECO:0000313" key="7">
    <source>
        <dbReference type="Proteomes" id="UP000307517"/>
    </source>
</evidence>
<dbReference type="PROSITE" id="PS51372">
    <property type="entry name" value="PRD_2"/>
    <property type="match status" value="2"/>
</dbReference>
<dbReference type="EMBL" id="SSHM01000001">
    <property type="protein sequence ID" value="THC79603.1"/>
    <property type="molecule type" value="Genomic_DNA"/>
</dbReference>
<dbReference type="Proteomes" id="UP000234212">
    <property type="component" value="Unassembled WGS sequence"/>
</dbReference>
<dbReference type="Gene3D" id="2.30.24.10">
    <property type="entry name" value="CAT RNA-binding domain"/>
    <property type="match status" value="1"/>
</dbReference>
<dbReference type="PANTHER" id="PTHR30185">
    <property type="entry name" value="CRYPTIC BETA-GLUCOSIDE BGL OPERON ANTITERMINATOR"/>
    <property type="match status" value="1"/>
</dbReference>
<evidence type="ECO:0000313" key="4">
    <source>
        <dbReference type="EMBL" id="PLA56754.1"/>
    </source>
</evidence>